<dbReference type="InterPro" id="IPR010723">
    <property type="entry name" value="HemN_C"/>
</dbReference>
<keyword evidence="2" id="KW-0349">Heme</keyword>
<evidence type="ECO:0000313" key="4">
    <source>
        <dbReference type="EMBL" id="HIS74864.1"/>
    </source>
</evidence>
<dbReference type="GO" id="GO:0046872">
    <property type="term" value="F:metal ion binding"/>
    <property type="evidence" value="ECO:0007669"/>
    <property type="project" value="UniProtKB-UniRule"/>
</dbReference>
<protein>
    <recommendedName>
        <fullName evidence="2">Heme chaperone HemW</fullName>
    </recommendedName>
</protein>
<dbReference type="Gene3D" id="3.80.30.20">
    <property type="entry name" value="tm_1862 like domain"/>
    <property type="match status" value="1"/>
</dbReference>
<evidence type="ECO:0000256" key="2">
    <source>
        <dbReference type="RuleBase" id="RU364116"/>
    </source>
</evidence>
<reference evidence="4" key="2">
    <citation type="journal article" date="2021" name="PeerJ">
        <title>Extensive microbial diversity within the chicken gut microbiome revealed by metagenomics and culture.</title>
        <authorList>
            <person name="Gilroy R."/>
            <person name="Ravi A."/>
            <person name="Getino M."/>
            <person name="Pursley I."/>
            <person name="Horton D.L."/>
            <person name="Alikhan N.F."/>
            <person name="Baker D."/>
            <person name="Gharbi K."/>
            <person name="Hall N."/>
            <person name="Watson M."/>
            <person name="Adriaenssens E.M."/>
            <person name="Foster-Nyarko E."/>
            <person name="Jarju S."/>
            <person name="Secka A."/>
            <person name="Antonio M."/>
            <person name="Oren A."/>
            <person name="Chaudhuri R.R."/>
            <person name="La Ragione R."/>
            <person name="Hildebrand F."/>
            <person name="Pallen M.J."/>
        </authorList>
    </citation>
    <scope>NUCLEOTIDE SEQUENCE</scope>
    <source>
        <strain evidence="4">CHK152-2871</strain>
    </source>
</reference>
<proteinExistence type="inferred from homology"/>
<dbReference type="InterPro" id="IPR007197">
    <property type="entry name" value="rSAM"/>
</dbReference>
<dbReference type="InterPro" id="IPR023404">
    <property type="entry name" value="rSAM_horseshoe"/>
</dbReference>
<dbReference type="SFLD" id="SFLDS00029">
    <property type="entry name" value="Radical_SAM"/>
    <property type="match status" value="1"/>
</dbReference>
<keyword evidence="2" id="KW-0479">Metal-binding</keyword>
<feature type="domain" description="Radical SAM core" evidence="3">
    <location>
        <begin position="1"/>
        <end position="223"/>
    </location>
</feature>
<dbReference type="PANTHER" id="PTHR13932">
    <property type="entry name" value="COPROPORPHYRINIGEN III OXIDASE"/>
    <property type="match status" value="1"/>
</dbReference>
<dbReference type="EMBL" id="DVJQ01000065">
    <property type="protein sequence ID" value="HIS74864.1"/>
    <property type="molecule type" value="Genomic_DNA"/>
</dbReference>
<dbReference type="GO" id="GO:0005737">
    <property type="term" value="C:cytoplasm"/>
    <property type="evidence" value="ECO:0007669"/>
    <property type="project" value="UniProtKB-SubCell"/>
</dbReference>
<dbReference type="NCBIfam" id="TIGR00539">
    <property type="entry name" value="hemN_rel"/>
    <property type="match status" value="1"/>
</dbReference>
<keyword evidence="2" id="KW-0949">S-adenosyl-L-methionine</keyword>
<dbReference type="InterPro" id="IPR058240">
    <property type="entry name" value="rSAM_sf"/>
</dbReference>
<dbReference type="SFLD" id="SFLDG01082">
    <property type="entry name" value="B12-binding_domain_containing"/>
    <property type="match status" value="1"/>
</dbReference>
<keyword evidence="2" id="KW-0411">Iron-sulfur</keyword>
<keyword evidence="2" id="KW-0963">Cytoplasm</keyword>
<comment type="subcellular location">
    <subcellularLocation>
        <location evidence="2">Cytoplasm</location>
    </subcellularLocation>
</comment>
<accession>A0A9D1FJS7</accession>
<comment type="function">
    <text evidence="2">Probably acts as a heme chaperone, transferring heme to an unknown acceptor. Binds one molecule of heme per monomer, possibly covalently. Binds 1 [4Fe-4S] cluster. The cluster is coordinated with 3 cysteines and an exchangeable S-adenosyl-L-methionine.</text>
</comment>
<dbReference type="Pfam" id="PF04055">
    <property type="entry name" value="Radical_SAM"/>
    <property type="match status" value="1"/>
</dbReference>
<dbReference type="InterPro" id="IPR006638">
    <property type="entry name" value="Elp3/MiaA/NifB-like_rSAM"/>
</dbReference>
<evidence type="ECO:0000256" key="1">
    <source>
        <dbReference type="ARBA" id="ARBA00006100"/>
    </source>
</evidence>
<dbReference type="SMART" id="SM00729">
    <property type="entry name" value="Elp3"/>
    <property type="match status" value="1"/>
</dbReference>
<name>A0A9D1FJS7_9BACT</name>
<dbReference type="GO" id="GO:0051539">
    <property type="term" value="F:4 iron, 4 sulfur cluster binding"/>
    <property type="evidence" value="ECO:0007669"/>
    <property type="project" value="UniProtKB-UniRule"/>
</dbReference>
<dbReference type="AlphaFoldDB" id="A0A9D1FJS7"/>
<dbReference type="Proteomes" id="UP000886865">
    <property type="component" value="Unassembled WGS sequence"/>
</dbReference>
<keyword evidence="2" id="KW-0004">4Fe-4S</keyword>
<dbReference type="SFLD" id="SFLDG01065">
    <property type="entry name" value="anaerobic_coproporphyrinogen-I"/>
    <property type="match status" value="1"/>
</dbReference>
<dbReference type="PROSITE" id="PS51918">
    <property type="entry name" value="RADICAL_SAM"/>
    <property type="match status" value="1"/>
</dbReference>
<keyword evidence="2" id="KW-0408">Iron</keyword>
<reference evidence="4" key="1">
    <citation type="submission" date="2020-10" db="EMBL/GenBank/DDBJ databases">
        <authorList>
            <person name="Gilroy R."/>
        </authorList>
    </citation>
    <scope>NUCLEOTIDE SEQUENCE</scope>
    <source>
        <strain evidence="4">CHK152-2871</strain>
    </source>
</reference>
<dbReference type="GO" id="GO:0004109">
    <property type="term" value="F:coproporphyrinogen oxidase activity"/>
    <property type="evidence" value="ECO:0007669"/>
    <property type="project" value="InterPro"/>
</dbReference>
<sequence length="359" mass="41372">MPKSVYIHIPFCIKKCAYCSFLSGISPMFKADYTDSLVKEIKKFYEGTFLNTIYFGGGTPSLLEPLEVKKILDCFNFNKDCEITLEMNPKTANLEKLKAFFDIGINRISLGVQSFDDNILKIAGRIHNSNEALKSIEDIKNAGFKNFSIDLMYGLPHQTLKIWQNTLEQAKKLAPPHISLYGLKIEQGSDFYSNPPKNLPDNDTQADMYEMALEVFNDYCHYEFSNFAKAKDFFSRHNLNYWNVEPYWGFGVAAAGFTGNKRYENENDFEKYLKNPTSDKNFYKTNLLEEHIFLGFRKSEGINKKEISEKFSIDFDEKYANQLDKFISNGLIQKTLHGYKLTKTGVMLSNLVLCEFLDD</sequence>
<dbReference type="GO" id="GO:0006779">
    <property type="term" value="P:porphyrin-containing compound biosynthetic process"/>
    <property type="evidence" value="ECO:0007669"/>
    <property type="project" value="InterPro"/>
</dbReference>
<dbReference type="SFLD" id="SFLDF00562">
    <property type="entry name" value="HemN-like__clustered_with_heat"/>
    <property type="match status" value="1"/>
</dbReference>
<dbReference type="SUPFAM" id="SSF102114">
    <property type="entry name" value="Radical SAM enzymes"/>
    <property type="match status" value="1"/>
</dbReference>
<keyword evidence="2" id="KW-0143">Chaperone</keyword>
<dbReference type="InterPro" id="IPR004559">
    <property type="entry name" value="HemW-like"/>
</dbReference>
<gene>
    <name evidence="4" type="primary">hemW</name>
    <name evidence="4" type="ORF">IAA86_07575</name>
</gene>
<evidence type="ECO:0000313" key="5">
    <source>
        <dbReference type="Proteomes" id="UP000886865"/>
    </source>
</evidence>
<dbReference type="InterPro" id="IPR034505">
    <property type="entry name" value="Coproporphyrinogen-III_oxidase"/>
</dbReference>
<comment type="similarity">
    <text evidence="1">Belongs to the anaerobic coproporphyrinogen-III oxidase family. HemW subfamily.</text>
</comment>
<organism evidence="4 5">
    <name type="scientific">Candidatus Galligastranaerophilus intestinavium</name>
    <dbReference type="NCBI Taxonomy" id="2840836"/>
    <lineage>
        <taxon>Bacteria</taxon>
        <taxon>Candidatus Galligastranaerophilus</taxon>
    </lineage>
</organism>
<dbReference type="PANTHER" id="PTHR13932:SF5">
    <property type="entry name" value="RADICAL S-ADENOSYL METHIONINE DOMAIN-CONTAINING PROTEIN 1, MITOCHONDRIAL"/>
    <property type="match status" value="1"/>
</dbReference>
<comment type="caution">
    <text evidence="4">The sequence shown here is derived from an EMBL/GenBank/DDBJ whole genome shotgun (WGS) entry which is preliminary data.</text>
</comment>
<dbReference type="SFLD" id="SFLDF00288">
    <property type="entry name" value="HemN-like__clustered_with_nucl"/>
    <property type="match status" value="1"/>
</dbReference>
<dbReference type="Pfam" id="PF06969">
    <property type="entry name" value="HemN_C"/>
    <property type="match status" value="1"/>
</dbReference>
<evidence type="ECO:0000259" key="3">
    <source>
        <dbReference type="PROSITE" id="PS51918"/>
    </source>
</evidence>